<dbReference type="PANTHER" id="PTHR45036:SF1">
    <property type="entry name" value="METHYLTRANSFERASE LIKE 7A"/>
    <property type="match status" value="1"/>
</dbReference>
<dbReference type="AlphaFoldDB" id="A0A1H2K7W6"/>
<keyword evidence="2" id="KW-0489">Methyltransferase</keyword>
<dbReference type="RefSeq" id="WP_046772123.1">
    <property type="nucleotide sequence ID" value="NZ_LBMC01000056.1"/>
</dbReference>
<dbReference type="InterPro" id="IPR013216">
    <property type="entry name" value="Methyltransf_11"/>
</dbReference>
<dbReference type="Proteomes" id="UP000182977">
    <property type="component" value="Chromosome I"/>
</dbReference>
<dbReference type="CDD" id="cd02440">
    <property type="entry name" value="AdoMet_MTases"/>
    <property type="match status" value="1"/>
</dbReference>
<accession>A0A1H2K7W6</accession>
<organism evidence="2 3">
    <name type="scientific">Jiangella alkaliphila</name>
    <dbReference type="NCBI Taxonomy" id="419479"/>
    <lineage>
        <taxon>Bacteria</taxon>
        <taxon>Bacillati</taxon>
        <taxon>Actinomycetota</taxon>
        <taxon>Actinomycetes</taxon>
        <taxon>Jiangellales</taxon>
        <taxon>Jiangellaceae</taxon>
        <taxon>Jiangella</taxon>
    </lineage>
</organism>
<dbReference type="OrthoDB" id="65624at2"/>
<dbReference type="InterPro" id="IPR029063">
    <property type="entry name" value="SAM-dependent_MTases_sf"/>
</dbReference>
<dbReference type="GO" id="GO:0008757">
    <property type="term" value="F:S-adenosylmethionine-dependent methyltransferase activity"/>
    <property type="evidence" value="ECO:0007669"/>
    <property type="project" value="InterPro"/>
</dbReference>
<dbReference type="STRING" id="419479.SAMN04488563_3494"/>
<feature type="domain" description="Methyltransferase type 11" evidence="1">
    <location>
        <begin position="52"/>
        <end position="146"/>
    </location>
</feature>
<dbReference type="SUPFAM" id="SSF53335">
    <property type="entry name" value="S-adenosyl-L-methionine-dependent methyltransferases"/>
    <property type="match status" value="1"/>
</dbReference>
<dbReference type="EMBL" id="LT629791">
    <property type="protein sequence ID" value="SDU64405.1"/>
    <property type="molecule type" value="Genomic_DNA"/>
</dbReference>
<protein>
    <submittedName>
        <fullName evidence="2">Ubiquinone/menaquinone biosynthesis C-methylase UbiE</fullName>
    </submittedName>
</protein>
<dbReference type="Gene3D" id="3.40.50.150">
    <property type="entry name" value="Vaccinia Virus protein VP39"/>
    <property type="match status" value="1"/>
</dbReference>
<dbReference type="InterPro" id="IPR052356">
    <property type="entry name" value="Thiol_S-MT"/>
</dbReference>
<keyword evidence="2" id="KW-0808">Transferase</keyword>
<dbReference type="PANTHER" id="PTHR45036">
    <property type="entry name" value="METHYLTRANSFERASE LIKE 7B"/>
    <property type="match status" value="1"/>
</dbReference>
<keyword evidence="2" id="KW-0830">Ubiquinone</keyword>
<evidence type="ECO:0000313" key="2">
    <source>
        <dbReference type="EMBL" id="SDU64405.1"/>
    </source>
</evidence>
<keyword evidence="3" id="KW-1185">Reference proteome</keyword>
<proteinExistence type="predicted"/>
<evidence type="ECO:0000259" key="1">
    <source>
        <dbReference type="Pfam" id="PF08241"/>
    </source>
</evidence>
<dbReference type="Pfam" id="PF08241">
    <property type="entry name" value="Methyltransf_11"/>
    <property type="match status" value="1"/>
</dbReference>
<reference evidence="3" key="1">
    <citation type="submission" date="2016-10" db="EMBL/GenBank/DDBJ databases">
        <authorList>
            <person name="Varghese N."/>
            <person name="Submissions S."/>
        </authorList>
    </citation>
    <scope>NUCLEOTIDE SEQUENCE [LARGE SCALE GENOMIC DNA]</scope>
    <source>
        <strain evidence="3">DSM 45079</strain>
    </source>
</reference>
<gene>
    <name evidence="2" type="ORF">SAMN04488563_3494</name>
</gene>
<name>A0A1H2K7W6_9ACTN</name>
<dbReference type="GO" id="GO:0032259">
    <property type="term" value="P:methylation"/>
    <property type="evidence" value="ECO:0007669"/>
    <property type="project" value="UniProtKB-KW"/>
</dbReference>
<evidence type="ECO:0000313" key="3">
    <source>
        <dbReference type="Proteomes" id="UP000182977"/>
    </source>
</evidence>
<sequence length="216" mass="23907">MSEPDTSTGHRLSNPIRGRLNAATLRAVDRYAHLLVGARKRVLFADLPDQVVEIGPGTGANLRYYRPGTRLVAIEPNVHMHGPLRAAARRHVIDLELRAGSAERIALPDACVDAVVSTLVLCTVPDPVAAVEEAWRVLRPGGRLLFLEHVRADGGYGRLQRLAARPWHWLFEGCDVRRDTERAIRDAGFTSVELQRYSMRSAFLPINPQIAGTAIR</sequence>